<proteinExistence type="predicted"/>
<dbReference type="InterPro" id="IPR013783">
    <property type="entry name" value="Ig-like_fold"/>
</dbReference>
<feature type="compositionally biased region" description="Basic and acidic residues" evidence="1">
    <location>
        <begin position="204"/>
        <end position="213"/>
    </location>
</feature>
<dbReference type="Proteomes" id="UP001365128">
    <property type="component" value="Unassembled WGS sequence"/>
</dbReference>
<name>A0ABR1MEA7_9PEZI</name>
<evidence type="ECO:0000313" key="2">
    <source>
        <dbReference type="EMBL" id="KAK7545857.1"/>
    </source>
</evidence>
<dbReference type="EMBL" id="JBBPDW010000016">
    <property type="protein sequence ID" value="KAK7545857.1"/>
    <property type="molecule type" value="Genomic_DNA"/>
</dbReference>
<dbReference type="Gene3D" id="2.60.40.10">
    <property type="entry name" value="Immunoglobulins"/>
    <property type="match status" value="1"/>
</dbReference>
<dbReference type="PANTHER" id="PTHR40625:SF1">
    <property type="entry name" value="AMP-ACTIVATED PROTEIN KINASE GLYCOGEN-BINDING DOMAIN-CONTAINING PROTEIN"/>
    <property type="match status" value="1"/>
</dbReference>
<protein>
    <submittedName>
        <fullName evidence="2">Uncharacterized protein</fullName>
    </submittedName>
</protein>
<feature type="region of interest" description="Disordered" evidence="1">
    <location>
        <begin position="597"/>
        <end position="672"/>
    </location>
</feature>
<gene>
    <name evidence="2" type="ORF">IWX46DRAFT_93741</name>
</gene>
<evidence type="ECO:0000256" key="1">
    <source>
        <dbReference type="SAM" id="MobiDB-lite"/>
    </source>
</evidence>
<accession>A0ABR1MEA7</accession>
<feature type="compositionally biased region" description="Polar residues" evidence="1">
    <location>
        <begin position="271"/>
        <end position="285"/>
    </location>
</feature>
<keyword evidence="3" id="KW-1185">Reference proteome</keyword>
<feature type="region of interest" description="Disordered" evidence="1">
    <location>
        <begin position="350"/>
        <end position="421"/>
    </location>
</feature>
<feature type="compositionally biased region" description="Polar residues" evidence="1">
    <location>
        <begin position="215"/>
        <end position="235"/>
    </location>
</feature>
<feature type="compositionally biased region" description="Low complexity" evidence="1">
    <location>
        <begin position="401"/>
        <end position="416"/>
    </location>
</feature>
<dbReference type="PANTHER" id="PTHR40625">
    <property type="entry name" value="GTP-BINDING PROTEIN ESDC-RELATED"/>
    <property type="match status" value="1"/>
</dbReference>
<feature type="compositionally biased region" description="Polar residues" evidence="1">
    <location>
        <begin position="295"/>
        <end position="304"/>
    </location>
</feature>
<reference evidence="2 3" key="1">
    <citation type="submission" date="2024-04" db="EMBL/GenBank/DDBJ databases">
        <title>Phyllosticta paracitricarpa is synonymous to the EU quarantine fungus P. citricarpa based on phylogenomic analyses.</title>
        <authorList>
            <consortium name="Lawrence Berkeley National Laboratory"/>
            <person name="Van Ingen-Buijs V.A."/>
            <person name="Van Westerhoven A.C."/>
            <person name="Haridas S."/>
            <person name="Skiadas P."/>
            <person name="Martin F."/>
            <person name="Groenewald J.Z."/>
            <person name="Crous P.W."/>
            <person name="Seidl M.F."/>
        </authorList>
    </citation>
    <scope>NUCLEOTIDE SEQUENCE [LARGE SCALE GENOMIC DNA]</scope>
    <source>
        <strain evidence="2 3">CBS 122670</strain>
    </source>
</reference>
<organism evidence="2 3">
    <name type="scientific">Phyllosticta citricarpa</name>
    <dbReference type="NCBI Taxonomy" id="55181"/>
    <lineage>
        <taxon>Eukaryota</taxon>
        <taxon>Fungi</taxon>
        <taxon>Dikarya</taxon>
        <taxon>Ascomycota</taxon>
        <taxon>Pezizomycotina</taxon>
        <taxon>Dothideomycetes</taxon>
        <taxon>Dothideomycetes incertae sedis</taxon>
        <taxon>Botryosphaeriales</taxon>
        <taxon>Phyllostictaceae</taxon>
        <taxon>Phyllosticta</taxon>
    </lineage>
</organism>
<comment type="caution">
    <text evidence="2">The sequence shown here is derived from an EMBL/GenBank/DDBJ whole genome shotgun (WGS) entry which is preliminary data.</text>
</comment>
<feature type="region of interest" description="Disordered" evidence="1">
    <location>
        <begin position="159"/>
        <end position="304"/>
    </location>
</feature>
<sequence>MRSVASTTLLTFRVDVPSDAFSVELRGSWDNFNHSYHLQQDPRRSSTNWVGIFTFKDIICDGDSDGPAEKREGCLSMGGTYWYHYLVNGVYEFCDQAQPSTTRCPFLPGEHLNILHVPREEAADVLQDGFPKLSADTPAFTWNPQARYSTPRPNKFEALAQKAQPPPPSPSYPSPVTPSCENPASFDFFPAQSSKRPSAGSIRKSPDGNERPLSRNPSAQSDSRPWTSSDDNSMKSARVREKTSQLLRRARSLTTIARKISQKQRKRNSPDAASTHSSVPQPIQEKSTEDLPLANQETENGRNISTSSGTVGCWAHQDCWQSAGPQICRNEQEASRLEMVASWMEFEESPDDFHDNYADPWSGQERPETEGQGDASNSRSDEQGMAEYKGIENQVQRRSSRPTSRMSQSPSSPRQSFDLVQLPGEEEQFRGDLDPFGRAQEEEASGRQYDATSQRVSYWGRRSSYGRPPLPNDFEDPLAYAFDDFLYDPWGGVGNYEVQESNPGLDYAYSDDAYDERDQLNGDSREQDPAYTWGPVHWQPQNLAADMARMPTVYTIHTDGPDHFSEEGDPVAYPDEEDIEDAAQAEIFPDQARQFDEQYPDQSPETEDIQQESPPSDDGSWTNAAPTHDGPLRRFRSIIERYRHARSSPGSVHTEDETRETNPSTPTQDKGFLGYMLPEEESTSQVTLTKVSTHATVVRKNSFANAPQLELNLDGGELGDWSSFSSMGELEKISF</sequence>
<evidence type="ECO:0000313" key="3">
    <source>
        <dbReference type="Proteomes" id="UP001365128"/>
    </source>
</evidence>
<feature type="compositionally biased region" description="Polar residues" evidence="1">
    <location>
        <begin position="611"/>
        <end position="625"/>
    </location>
</feature>
<feature type="compositionally biased region" description="Pro residues" evidence="1">
    <location>
        <begin position="164"/>
        <end position="176"/>
    </location>
</feature>